<reference evidence="3 5" key="2">
    <citation type="journal article" date="2013" name="Nature">
        <title>Insights into bilaterian evolution from three spiralian genomes.</title>
        <authorList>
            <person name="Simakov O."/>
            <person name="Marletaz F."/>
            <person name="Cho S.J."/>
            <person name="Edsinger-Gonzales E."/>
            <person name="Havlak P."/>
            <person name="Hellsten U."/>
            <person name="Kuo D.H."/>
            <person name="Larsson T."/>
            <person name="Lv J."/>
            <person name="Arendt D."/>
            <person name="Savage R."/>
            <person name="Osoegawa K."/>
            <person name="de Jong P."/>
            <person name="Grimwood J."/>
            <person name="Chapman J.A."/>
            <person name="Shapiro H."/>
            <person name="Aerts A."/>
            <person name="Otillar R.P."/>
            <person name="Terry A.Y."/>
            <person name="Boore J.L."/>
            <person name="Grigoriev I.V."/>
            <person name="Lindberg D.R."/>
            <person name="Seaver E.C."/>
            <person name="Weisblat D.A."/>
            <person name="Putnam N.H."/>
            <person name="Rokhsar D.S."/>
        </authorList>
    </citation>
    <scope>NUCLEOTIDE SEQUENCE</scope>
</reference>
<dbReference type="EMBL" id="AMQM01000865">
    <property type="status" value="NOT_ANNOTATED_CDS"/>
    <property type="molecule type" value="Genomic_DNA"/>
</dbReference>
<dbReference type="KEGG" id="hro:HELRODRAFT_161640"/>
<dbReference type="PANTHER" id="PTHR47013">
    <property type="entry name" value="SPLICING FACTOR, ARGININE/SERINE-RICH 19"/>
    <property type="match status" value="1"/>
</dbReference>
<dbReference type="Pfam" id="PF23030">
    <property type="entry name" value="SCAF11-like_C"/>
    <property type="match status" value="1"/>
</dbReference>
<evidence type="ECO:0000256" key="1">
    <source>
        <dbReference type="SAM" id="MobiDB-lite"/>
    </source>
</evidence>
<proteinExistence type="predicted"/>
<feature type="region of interest" description="Disordered" evidence="1">
    <location>
        <begin position="50"/>
        <end position="154"/>
    </location>
</feature>
<evidence type="ECO:0000313" key="3">
    <source>
        <dbReference type="EMBL" id="ESO02377.1"/>
    </source>
</evidence>
<dbReference type="EMBL" id="KB096742">
    <property type="protein sequence ID" value="ESO02377.1"/>
    <property type="molecule type" value="Genomic_DNA"/>
</dbReference>
<dbReference type="OrthoDB" id="1935339at2759"/>
<evidence type="ECO:0000313" key="4">
    <source>
        <dbReference type="EnsemblMetazoa" id="HelroP161640"/>
    </source>
</evidence>
<feature type="compositionally biased region" description="Low complexity" evidence="1">
    <location>
        <begin position="15"/>
        <end position="26"/>
    </location>
</feature>
<dbReference type="PANTHER" id="PTHR47013:SF1">
    <property type="entry name" value="SPLICING FACTOR, ARGININE_SERINE-RICH 19"/>
    <property type="match status" value="1"/>
</dbReference>
<name>T1ERR0_HELRO</name>
<feature type="domain" description="SFR19-like C-terminal" evidence="2">
    <location>
        <begin position="155"/>
        <end position="224"/>
    </location>
</feature>
<dbReference type="InterPro" id="IPR057031">
    <property type="entry name" value="SFR19-like_C"/>
</dbReference>
<dbReference type="HOGENOM" id="CLU_1195979_0_0_1"/>
<dbReference type="CTD" id="20199260"/>
<feature type="compositionally biased region" description="Low complexity" evidence="1">
    <location>
        <begin position="96"/>
        <end position="110"/>
    </location>
</feature>
<dbReference type="Proteomes" id="UP000015101">
    <property type="component" value="Unassembled WGS sequence"/>
</dbReference>
<protein>
    <recommendedName>
        <fullName evidence="2">SFR19-like C-terminal domain-containing protein</fullName>
    </recommendedName>
</protein>
<feature type="compositionally biased region" description="Polar residues" evidence="1">
    <location>
        <begin position="1"/>
        <end position="14"/>
    </location>
</feature>
<dbReference type="eggNOG" id="KOG0825">
    <property type="taxonomic scope" value="Eukaryota"/>
</dbReference>
<dbReference type="GeneID" id="20199260"/>
<accession>T1ERR0</accession>
<keyword evidence="5" id="KW-1185">Reference proteome</keyword>
<sequence>MFKQSKSCTETLVHSTTTTPATTSATCDKSSSKPQHLLKPLQPQLLQTRSQLQQPQLQPPGIQPDPWKRLQLQTPQPPSLQSPQLLKKIKQENDEQQQQNNKLQRQQQLQHRGYKQEIDGEHKQQVTYSDDSFDDNTNNNNNNNNNSNNNNDNDKEVYMEMKRLQEVEEMVKNILRPHYIDKHITKEDYKLVMKKAVPKIMNSRCRRLDEVKVFNFVSAYIVTVLGKRHLVA</sequence>
<organism evidence="4 5">
    <name type="scientific">Helobdella robusta</name>
    <name type="common">Californian leech</name>
    <dbReference type="NCBI Taxonomy" id="6412"/>
    <lineage>
        <taxon>Eukaryota</taxon>
        <taxon>Metazoa</taxon>
        <taxon>Spiralia</taxon>
        <taxon>Lophotrochozoa</taxon>
        <taxon>Annelida</taxon>
        <taxon>Clitellata</taxon>
        <taxon>Hirudinea</taxon>
        <taxon>Rhynchobdellida</taxon>
        <taxon>Glossiphoniidae</taxon>
        <taxon>Helobdella</taxon>
    </lineage>
</organism>
<evidence type="ECO:0000259" key="2">
    <source>
        <dbReference type="Pfam" id="PF23030"/>
    </source>
</evidence>
<reference evidence="4" key="3">
    <citation type="submission" date="2015-06" db="UniProtKB">
        <authorList>
            <consortium name="EnsemblMetazoa"/>
        </authorList>
    </citation>
    <scope>IDENTIFICATION</scope>
</reference>
<reference evidence="5" key="1">
    <citation type="submission" date="2012-12" db="EMBL/GenBank/DDBJ databases">
        <authorList>
            <person name="Hellsten U."/>
            <person name="Grimwood J."/>
            <person name="Chapman J.A."/>
            <person name="Shapiro H."/>
            <person name="Aerts A."/>
            <person name="Otillar R.P."/>
            <person name="Terry A.Y."/>
            <person name="Boore J.L."/>
            <person name="Simakov O."/>
            <person name="Marletaz F."/>
            <person name="Cho S.-J."/>
            <person name="Edsinger-Gonzales E."/>
            <person name="Havlak P."/>
            <person name="Kuo D.-H."/>
            <person name="Larsson T."/>
            <person name="Lv J."/>
            <person name="Arendt D."/>
            <person name="Savage R."/>
            <person name="Osoegawa K."/>
            <person name="de Jong P."/>
            <person name="Lindberg D.R."/>
            <person name="Seaver E.C."/>
            <person name="Weisblat D.A."/>
            <person name="Putnam N.H."/>
            <person name="Grigoriev I.V."/>
            <person name="Rokhsar D.S."/>
        </authorList>
    </citation>
    <scope>NUCLEOTIDE SEQUENCE</scope>
</reference>
<dbReference type="AlphaFoldDB" id="T1ERR0"/>
<evidence type="ECO:0000313" key="5">
    <source>
        <dbReference type="Proteomes" id="UP000015101"/>
    </source>
</evidence>
<feature type="compositionally biased region" description="Low complexity" evidence="1">
    <location>
        <begin position="135"/>
        <end position="151"/>
    </location>
</feature>
<gene>
    <name evidence="4" type="primary">20199260</name>
    <name evidence="3" type="ORF">HELRODRAFT_161640</name>
</gene>
<dbReference type="RefSeq" id="XP_009019785.1">
    <property type="nucleotide sequence ID" value="XM_009021537.1"/>
</dbReference>
<dbReference type="InParanoid" id="T1ERR0"/>
<dbReference type="InterPro" id="IPR042841">
    <property type="entry name" value="SCAF1"/>
</dbReference>
<feature type="compositionally biased region" description="Basic and acidic residues" evidence="1">
    <location>
        <begin position="114"/>
        <end position="124"/>
    </location>
</feature>
<feature type="region of interest" description="Disordered" evidence="1">
    <location>
        <begin position="1"/>
        <end position="36"/>
    </location>
</feature>
<dbReference type="EnsemblMetazoa" id="HelroT161640">
    <property type="protein sequence ID" value="HelroP161640"/>
    <property type="gene ID" value="HelroG161640"/>
</dbReference>